<evidence type="ECO:0000256" key="7">
    <source>
        <dbReference type="RuleBase" id="RU362091"/>
    </source>
</evidence>
<feature type="transmembrane region" description="Helical" evidence="8">
    <location>
        <begin position="421"/>
        <end position="440"/>
    </location>
</feature>
<accession>A0A918WG25</accession>
<feature type="transmembrane region" description="Helical" evidence="8">
    <location>
        <begin position="81"/>
        <end position="101"/>
    </location>
</feature>
<feature type="transmembrane region" description="Helical" evidence="8">
    <location>
        <begin position="227"/>
        <end position="247"/>
    </location>
</feature>
<dbReference type="InterPro" id="IPR001734">
    <property type="entry name" value="Na/solute_symporter"/>
</dbReference>
<comment type="similarity">
    <text evidence="2 7">Belongs to the sodium:solute symporter (SSF) (TC 2.A.21) family.</text>
</comment>
<feature type="transmembrane region" description="Helical" evidence="8">
    <location>
        <begin position="319"/>
        <end position="348"/>
    </location>
</feature>
<dbReference type="PANTHER" id="PTHR46154">
    <property type="match status" value="1"/>
</dbReference>
<feature type="transmembrane region" description="Helical" evidence="8">
    <location>
        <begin position="158"/>
        <end position="182"/>
    </location>
</feature>
<keyword evidence="3" id="KW-0813">Transport</keyword>
<evidence type="ECO:0000256" key="5">
    <source>
        <dbReference type="ARBA" id="ARBA00022989"/>
    </source>
</evidence>
<comment type="caution">
    <text evidence="9">The sequence shown here is derived from an EMBL/GenBank/DDBJ whole genome shotgun (WGS) entry which is preliminary data.</text>
</comment>
<evidence type="ECO:0000256" key="6">
    <source>
        <dbReference type="ARBA" id="ARBA00023136"/>
    </source>
</evidence>
<organism evidence="9 10">
    <name type="scientific">Roseibacillus persicicus</name>
    <dbReference type="NCBI Taxonomy" id="454148"/>
    <lineage>
        <taxon>Bacteria</taxon>
        <taxon>Pseudomonadati</taxon>
        <taxon>Verrucomicrobiota</taxon>
        <taxon>Verrucomicrobiia</taxon>
        <taxon>Verrucomicrobiales</taxon>
        <taxon>Verrucomicrobiaceae</taxon>
        <taxon>Roseibacillus</taxon>
    </lineage>
</organism>
<reference evidence="9" key="1">
    <citation type="journal article" date="2014" name="Int. J. Syst. Evol. Microbiol.">
        <title>Complete genome sequence of Corynebacterium casei LMG S-19264T (=DSM 44701T), isolated from a smear-ripened cheese.</title>
        <authorList>
            <consortium name="US DOE Joint Genome Institute (JGI-PGF)"/>
            <person name="Walter F."/>
            <person name="Albersmeier A."/>
            <person name="Kalinowski J."/>
            <person name="Ruckert C."/>
        </authorList>
    </citation>
    <scope>NUCLEOTIDE SEQUENCE</scope>
    <source>
        <strain evidence="9">KCTC 12988</strain>
    </source>
</reference>
<reference evidence="9" key="2">
    <citation type="submission" date="2020-09" db="EMBL/GenBank/DDBJ databases">
        <authorList>
            <person name="Sun Q."/>
            <person name="Kim S."/>
        </authorList>
    </citation>
    <scope>NUCLEOTIDE SEQUENCE</scope>
    <source>
        <strain evidence="9">KCTC 12988</strain>
    </source>
</reference>
<dbReference type="InterPro" id="IPR031155">
    <property type="entry name" value="DUR"/>
</dbReference>
<name>A0A918WG25_9BACT</name>
<dbReference type="InterPro" id="IPR018212">
    <property type="entry name" value="Na/solute_symporter_CS"/>
</dbReference>
<proteinExistence type="inferred from homology"/>
<evidence type="ECO:0000313" key="10">
    <source>
        <dbReference type="Proteomes" id="UP000644507"/>
    </source>
</evidence>
<feature type="transmembrane region" description="Helical" evidence="8">
    <location>
        <begin position="394"/>
        <end position="414"/>
    </location>
</feature>
<gene>
    <name evidence="9" type="primary">dur3</name>
    <name evidence="9" type="ORF">GCM10007100_06800</name>
</gene>
<evidence type="ECO:0000256" key="4">
    <source>
        <dbReference type="ARBA" id="ARBA00022692"/>
    </source>
</evidence>
<dbReference type="AlphaFoldDB" id="A0A918WG25"/>
<protein>
    <submittedName>
        <fullName evidence="9">Urea transporter</fullName>
    </submittedName>
</protein>
<dbReference type="EMBL" id="BMXI01000002">
    <property type="protein sequence ID" value="GHC44191.1"/>
    <property type="molecule type" value="Genomic_DNA"/>
</dbReference>
<keyword evidence="4 8" id="KW-0812">Transmembrane</keyword>
<evidence type="ECO:0000313" key="9">
    <source>
        <dbReference type="EMBL" id="GHC44191.1"/>
    </source>
</evidence>
<keyword evidence="10" id="KW-1185">Reference proteome</keyword>
<feature type="transmembrane region" description="Helical" evidence="8">
    <location>
        <begin position="268"/>
        <end position="289"/>
    </location>
</feature>
<dbReference type="Gene3D" id="1.20.1730.10">
    <property type="entry name" value="Sodium/glucose cotransporter"/>
    <property type="match status" value="1"/>
</dbReference>
<feature type="transmembrane region" description="Helical" evidence="8">
    <location>
        <begin position="368"/>
        <end position="388"/>
    </location>
</feature>
<keyword evidence="6 8" id="KW-0472">Membrane</keyword>
<dbReference type="GO" id="GO:0015204">
    <property type="term" value="F:urea transmembrane transporter activity"/>
    <property type="evidence" value="ECO:0007669"/>
    <property type="project" value="InterPro"/>
</dbReference>
<evidence type="ECO:0000256" key="2">
    <source>
        <dbReference type="ARBA" id="ARBA00006434"/>
    </source>
</evidence>
<evidence type="ECO:0000256" key="1">
    <source>
        <dbReference type="ARBA" id="ARBA00004141"/>
    </source>
</evidence>
<dbReference type="Proteomes" id="UP000644507">
    <property type="component" value="Unassembled WGS sequence"/>
</dbReference>
<dbReference type="RefSeq" id="WP_189567355.1">
    <property type="nucleotide sequence ID" value="NZ_BMXI01000002.1"/>
</dbReference>
<dbReference type="Pfam" id="PF00474">
    <property type="entry name" value="SSF"/>
    <property type="match status" value="1"/>
</dbReference>
<dbReference type="PROSITE" id="PS50283">
    <property type="entry name" value="NA_SOLUT_SYMP_3"/>
    <property type="match status" value="1"/>
</dbReference>
<dbReference type="PROSITE" id="PS00456">
    <property type="entry name" value="NA_SOLUT_SYMP_1"/>
    <property type="match status" value="1"/>
</dbReference>
<keyword evidence="5 8" id="KW-1133">Transmembrane helix</keyword>
<sequence>MLFAASISPATGWTVVILLSLLWVALGIHWGRKAKDSEGFTLAGRNIGLALGSATVMATWVTSNTIMLAPQFAYTKGLWGVLAYATASFGLFLFAPMAMRIRKLLPKGTTAGDFFHLKYGKAGWLLFLIITLTYSLSWLVTMAVAGGELLNVLTGIPYLTGMSIILLVCVLYTLFGGLYAVVGTDFIQSLIILLGIVVIGALVLTNLDLDDTHAQLAQRQPMLLQTYMPVALLSFFNIMLFGFGEVFHNNVWWSRTFAMRKGVAPKAFILAGLCWFPIPIAAGFIALSAGPLGLNVTNTNQVGPAVAQHVLAEAGFGPAAGILILVVLFCSIASSIDSLLAATSDLILKDVPKHLGKGDLPESKFRRAAAIVIMGTGFLAWGLSVPRWPLYEVLYASGPLVAALIWPVIAGIYWKSYRRGLVLAGIVAAATLGLIAYFTLGWYTASLISAAISMLFCLTAKLAARGSQHASPSPQKA</sequence>
<dbReference type="PANTHER" id="PTHR46154:SF4">
    <property type="entry name" value="UREA ACTIVE TRANSPORTER"/>
    <property type="match status" value="1"/>
</dbReference>
<evidence type="ECO:0000256" key="3">
    <source>
        <dbReference type="ARBA" id="ARBA00022448"/>
    </source>
</evidence>
<dbReference type="InterPro" id="IPR038377">
    <property type="entry name" value="Na/Glc_symporter_sf"/>
</dbReference>
<feature type="transmembrane region" description="Helical" evidence="8">
    <location>
        <begin position="42"/>
        <end position="61"/>
    </location>
</feature>
<feature type="transmembrane region" description="Helical" evidence="8">
    <location>
        <begin position="122"/>
        <end position="146"/>
    </location>
</feature>
<dbReference type="GO" id="GO:0016020">
    <property type="term" value="C:membrane"/>
    <property type="evidence" value="ECO:0007669"/>
    <property type="project" value="UniProtKB-SubCell"/>
</dbReference>
<feature type="transmembrane region" description="Helical" evidence="8">
    <location>
        <begin position="12"/>
        <end position="30"/>
    </location>
</feature>
<feature type="transmembrane region" description="Helical" evidence="8">
    <location>
        <begin position="189"/>
        <end position="207"/>
    </location>
</feature>
<comment type="subcellular location">
    <subcellularLocation>
        <location evidence="1">Membrane</location>
        <topology evidence="1">Multi-pass membrane protein</topology>
    </subcellularLocation>
</comment>
<evidence type="ECO:0000256" key="8">
    <source>
        <dbReference type="SAM" id="Phobius"/>
    </source>
</evidence>